<reference evidence="3" key="1">
    <citation type="submission" date="2014-11" db="EMBL/GenBank/DDBJ databases">
        <authorList>
            <person name="Otto D Thomas"/>
            <person name="Naeem Raeece"/>
        </authorList>
    </citation>
    <scope>NUCLEOTIDE SEQUENCE</scope>
</reference>
<evidence type="ECO:0000256" key="1">
    <source>
        <dbReference type="ARBA" id="ARBA00022737"/>
    </source>
</evidence>
<dbReference type="Gene3D" id="2.120.10.80">
    <property type="entry name" value="Kelch-type beta propeller"/>
    <property type="match status" value="2"/>
</dbReference>
<organism evidence="3">
    <name type="scientific">Chromera velia CCMP2878</name>
    <dbReference type="NCBI Taxonomy" id="1169474"/>
    <lineage>
        <taxon>Eukaryota</taxon>
        <taxon>Sar</taxon>
        <taxon>Alveolata</taxon>
        <taxon>Colpodellida</taxon>
        <taxon>Chromeraceae</taxon>
        <taxon>Chromera</taxon>
    </lineage>
</organism>
<dbReference type="InterPro" id="IPR011043">
    <property type="entry name" value="Gal_Oxase/kelch_b-propeller"/>
</dbReference>
<gene>
    <name evidence="3" type="ORF">Cvel_9228</name>
</gene>
<dbReference type="GO" id="GO:0019760">
    <property type="term" value="P:glucosinolate metabolic process"/>
    <property type="evidence" value="ECO:0007669"/>
    <property type="project" value="UniProtKB-ARBA"/>
</dbReference>
<evidence type="ECO:0000256" key="2">
    <source>
        <dbReference type="ARBA" id="ARBA00023004"/>
    </source>
</evidence>
<keyword evidence="2" id="KW-0408">Iron</keyword>
<dbReference type="InterPro" id="IPR015915">
    <property type="entry name" value="Kelch-typ_b-propeller"/>
</dbReference>
<dbReference type="EMBL" id="CDMZ01004236">
    <property type="protein sequence ID" value="CEM49118.1"/>
    <property type="molecule type" value="Genomic_DNA"/>
</dbReference>
<dbReference type="VEuPathDB" id="CryptoDB:Cvel_9228"/>
<dbReference type="SUPFAM" id="SSF50965">
    <property type="entry name" value="Galactose oxidase, central domain"/>
    <property type="match status" value="1"/>
</dbReference>
<keyword evidence="1" id="KW-0677">Repeat</keyword>
<dbReference type="AlphaFoldDB" id="A0A0G4HX94"/>
<protein>
    <submittedName>
        <fullName evidence="3">Uncharacterized protein</fullName>
    </submittedName>
</protein>
<dbReference type="PhylomeDB" id="A0A0G4HX94"/>
<dbReference type="Pfam" id="PF24681">
    <property type="entry name" value="Kelch_KLHDC2_KLHL20_DRC7"/>
    <property type="match status" value="1"/>
</dbReference>
<evidence type="ECO:0000313" key="3">
    <source>
        <dbReference type="EMBL" id="CEM49118.1"/>
    </source>
</evidence>
<accession>A0A0G4HX94</accession>
<dbReference type="PANTHER" id="PTHR47435:SF4">
    <property type="entry name" value="KELCH REPEAT PROTEIN (AFU_ORTHOLOGUE AFUA_5G12780)"/>
    <property type="match status" value="1"/>
</dbReference>
<name>A0A0G4HX94_9ALVE</name>
<dbReference type="PANTHER" id="PTHR47435">
    <property type="entry name" value="KELCH REPEAT PROTEIN (AFU_ORTHOLOGUE AFUA_5G12780)"/>
    <property type="match status" value="1"/>
</dbReference>
<sequence>MCAVGPCLYVFGGESKPRTPIDNIVYKFDASSPSASWEAVSSADDPNAPSPRLASCGAALGDVLYIFGGQLSEEASVQMGSGASGEMFSFDPVSKKWARIADTKGTPPPPTTYATACSLNGVFYMFGGCTTEGRSNCLFSFSPESAEWCKLPVPEGCRGRGGTSLVPCGAAHLAVVCGFAGEETNDVWLYDIRAASWKELEVSGDWPKRSVMSVCSSPDTKKVLTFGGEIDPSDKGHAGAGQFCDRAWVLDVGTGVASELSVEGPRPEPRGWTPGCSLTLSVSGDESSMVMAVFGGNSESNARLGDLFLLDCKL</sequence>
<proteinExistence type="predicted"/>